<feature type="compositionally biased region" description="Low complexity" evidence="1">
    <location>
        <begin position="286"/>
        <end position="295"/>
    </location>
</feature>
<evidence type="ECO:0008006" key="4">
    <source>
        <dbReference type="Google" id="ProtNLM"/>
    </source>
</evidence>
<dbReference type="Proteomes" id="UP001321477">
    <property type="component" value="Chromosome"/>
</dbReference>
<name>A0ABM8H4F6_9MICO</name>
<dbReference type="Gene3D" id="3.40.50.150">
    <property type="entry name" value="Vaccinia Virus protein VP39"/>
    <property type="match status" value="1"/>
</dbReference>
<proteinExistence type="predicted"/>
<accession>A0ABM8H4F6</accession>
<feature type="compositionally biased region" description="Basic residues" evidence="1">
    <location>
        <begin position="296"/>
        <end position="318"/>
    </location>
</feature>
<keyword evidence="3" id="KW-1185">Reference proteome</keyword>
<evidence type="ECO:0000313" key="3">
    <source>
        <dbReference type="Proteomes" id="UP001321477"/>
    </source>
</evidence>
<organism evidence="2 3">
    <name type="scientific">Agromyces marinus</name>
    <dbReference type="NCBI Taxonomy" id="1389020"/>
    <lineage>
        <taxon>Bacteria</taxon>
        <taxon>Bacillati</taxon>
        <taxon>Actinomycetota</taxon>
        <taxon>Actinomycetes</taxon>
        <taxon>Micrococcales</taxon>
        <taxon>Microbacteriaceae</taxon>
        <taxon>Agromyces</taxon>
    </lineage>
</organism>
<sequence length="318" mass="33124">MPVGSITRGTTNTNRLRRVDRWIAAQPEFLRAPDPLVVDLGYGASGVTAFELATRLRRARADTRILGIEIEPGRVRTATQQLDEVRAGRTGFAPDLPVGFALGGFEVAVPGGASPAVIRAFNVLRQYDEADVAAAWARMTARLAPGGLLVEGTCDEVGRVASWVGVTDAGPATFTVSLRLAGLDAPSVLAERLPKALIHRNVPGNASTTCSAHSTAPGACTRRCRCTGPPSGGSRSRATCATTAGRSAATCAGGGSANSPSTGRRSRRAGRPDEDGPGLEVSAGCRAAAGAAPRRQAPHRRARSRPGRPRHPCRGSRR</sequence>
<reference evidence="3" key="1">
    <citation type="journal article" date="2019" name="Int. J. Syst. Evol. Microbiol.">
        <title>The Global Catalogue of Microorganisms (GCM) 10K type strain sequencing project: providing services to taxonomists for standard genome sequencing and annotation.</title>
        <authorList>
            <consortium name="The Broad Institute Genomics Platform"/>
            <consortium name="The Broad Institute Genome Sequencing Center for Infectious Disease"/>
            <person name="Wu L."/>
            <person name="Ma J."/>
        </authorList>
    </citation>
    <scope>NUCLEOTIDE SEQUENCE [LARGE SCALE GENOMIC DNA]</scope>
    <source>
        <strain evidence="3">NBRC 109019</strain>
    </source>
</reference>
<feature type="compositionally biased region" description="Polar residues" evidence="1">
    <location>
        <begin position="204"/>
        <end position="214"/>
    </location>
</feature>
<evidence type="ECO:0000256" key="1">
    <source>
        <dbReference type="SAM" id="MobiDB-lite"/>
    </source>
</evidence>
<evidence type="ECO:0000313" key="2">
    <source>
        <dbReference type="EMBL" id="BDZ55682.1"/>
    </source>
</evidence>
<dbReference type="EMBL" id="AP027734">
    <property type="protein sequence ID" value="BDZ55682.1"/>
    <property type="molecule type" value="Genomic_DNA"/>
</dbReference>
<feature type="compositionally biased region" description="Polar residues" evidence="1">
    <location>
        <begin position="233"/>
        <end position="245"/>
    </location>
</feature>
<gene>
    <name evidence="2" type="ORF">GCM10025870_27550</name>
</gene>
<dbReference type="SUPFAM" id="SSF53335">
    <property type="entry name" value="S-adenosyl-L-methionine-dependent methyltransferases"/>
    <property type="match status" value="1"/>
</dbReference>
<dbReference type="InterPro" id="IPR029063">
    <property type="entry name" value="SAM-dependent_MTases_sf"/>
</dbReference>
<feature type="region of interest" description="Disordered" evidence="1">
    <location>
        <begin position="204"/>
        <end position="318"/>
    </location>
</feature>
<protein>
    <recommendedName>
        <fullName evidence="4">Class I SAM-dependent methyltransferase</fullName>
    </recommendedName>
</protein>